<dbReference type="AlphaFoldDB" id="A0A9P8PR16"/>
<feature type="coiled-coil region" evidence="1">
    <location>
        <begin position="164"/>
        <end position="191"/>
    </location>
</feature>
<dbReference type="EMBL" id="JAEUBD010000146">
    <property type="protein sequence ID" value="KAH3676727.1"/>
    <property type="molecule type" value="Genomic_DNA"/>
</dbReference>
<dbReference type="GO" id="GO:0000455">
    <property type="term" value="P:enzyme-directed rRNA pseudouridine synthesis"/>
    <property type="evidence" value="ECO:0007669"/>
    <property type="project" value="TreeGrafter"/>
</dbReference>
<evidence type="ECO:0000259" key="2">
    <source>
        <dbReference type="Pfam" id="PF00849"/>
    </source>
</evidence>
<sequence>MPPNVFVKNGLRHVAPYMRRITAVARPRWVGKPFLEVLATDFRSRDISRFSELIDSGDMYIWRRTSAGVETVRGARLRTEKLQHGDRISNSMHQHEKPVVATPIDVVYEDCEMLVVNKPAGIPVHSTSGYLQNTVLEILKREHCQRQLHLLYRLDKAVSGVLILAKNQSKFKQLRNEIDDKKRVHKEYIARVRGHFPSSIACQDHVVDIDPLKRYQYGGVGASKRASTNFSLLEYNSELDESTVKCVLQTGRKHQIRIHLRNLGHPIVNDPLYGPSGILSEPMTSRPSSKEFSLLQEKAEQLRSAILLPGKCEVCGFPNHVDPTPEELVIYLHARKYEVQGSWSYTAPDPPWAKFL</sequence>
<dbReference type="GO" id="GO:0009982">
    <property type="term" value="F:pseudouridine synthase activity"/>
    <property type="evidence" value="ECO:0007669"/>
    <property type="project" value="InterPro"/>
</dbReference>
<dbReference type="InterPro" id="IPR006224">
    <property type="entry name" value="PsdUridine_synth_RluA-like_CS"/>
</dbReference>
<dbReference type="Pfam" id="PF00849">
    <property type="entry name" value="PseudoU_synth_2"/>
    <property type="match status" value="1"/>
</dbReference>
<dbReference type="PROSITE" id="PS01129">
    <property type="entry name" value="PSI_RLU"/>
    <property type="match status" value="1"/>
</dbReference>
<evidence type="ECO:0000313" key="4">
    <source>
        <dbReference type="Proteomes" id="UP000788993"/>
    </source>
</evidence>
<dbReference type="GO" id="GO:0003723">
    <property type="term" value="F:RNA binding"/>
    <property type="evidence" value="ECO:0007669"/>
    <property type="project" value="InterPro"/>
</dbReference>
<dbReference type="Gene3D" id="3.30.2350.10">
    <property type="entry name" value="Pseudouridine synthase"/>
    <property type="match status" value="1"/>
</dbReference>
<dbReference type="Proteomes" id="UP000788993">
    <property type="component" value="Unassembled WGS sequence"/>
</dbReference>
<comment type="caution">
    <text evidence="3">The sequence shown here is derived from an EMBL/GenBank/DDBJ whole genome shotgun (WGS) entry which is preliminary data.</text>
</comment>
<name>A0A9P8PR16_9ASCO</name>
<reference evidence="3" key="1">
    <citation type="journal article" date="2021" name="Open Biol.">
        <title>Shared evolutionary footprints suggest mitochondrial oxidative damage underlies multiple complex I losses in fungi.</title>
        <authorList>
            <person name="Schikora-Tamarit M.A."/>
            <person name="Marcet-Houben M."/>
            <person name="Nosek J."/>
            <person name="Gabaldon T."/>
        </authorList>
    </citation>
    <scope>NUCLEOTIDE SEQUENCE</scope>
    <source>
        <strain evidence="3">NCAIM Y.01608</strain>
    </source>
</reference>
<dbReference type="SUPFAM" id="SSF55120">
    <property type="entry name" value="Pseudouridine synthase"/>
    <property type="match status" value="1"/>
</dbReference>
<dbReference type="PANTHER" id="PTHR21600">
    <property type="entry name" value="MITOCHONDRIAL RNA PSEUDOURIDINE SYNTHASE"/>
    <property type="match status" value="1"/>
</dbReference>
<dbReference type="InterPro" id="IPR006145">
    <property type="entry name" value="PsdUridine_synth_RsuA/RluA"/>
</dbReference>
<reference evidence="3" key="2">
    <citation type="submission" date="2021-01" db="EMBL/GenBank/DDBJ databases">
        <authorList>
            <person name="Schikora-Tamarit M.A."/>
        </authorList>
    </citation>
    <scope>NUCLEOTIDE SEQUENCE</scope>
    <source>
        <strain evidence="3">NCAIM Y.01608</strain>
    </source>
</reference>
<dbReference type="InterPro" id="IPR020103">
    <property type="entry name" value="PsdUridine_synth_cat_dom_sf"/>
</dbReference>
<dbReference type="InterPro" id="IPR050188">
    <property type="entry name" value="RluA_PseudoU_synthase"/>
</dbReference>
<keyword evidence="1" id="KW-0175">Coiled coil</keyword>
<gene>
    <name evidence="3" type="ORF">OGATHE_001217</name>
</gene>
<evidence type="ECO:0000313" key="3">
    <source>
        <dbReference type="EMBL" id="KAH3676727.1"/>
    </source>
</evidence>
<protein>
    <recommendedName>
        <fullName evidence="2">Pseudouridine synthase RsuA/RluA-like domain-containing protein</fullName>
    </recommendedName>
</protein>
<feature type="domain" description="Pseudouridine synthase RsuA/RluA-like" evidence="2">
    <location>
        <begin position="113"/>
        <end position="261"/>
    </location>
</feature>
<organism evidence="3 4">
    <name type="scientific">Ogataea polymorpha</name>
    <dbReference type="NCBI Taxonomy" id="460523"/>
    <lineage>
        <taxon>Eukaryota</taxon>
        <taxon>Fungi</taxon>
        <taxon>Dikarya</taxon>
        <taxon>Ascomycota</taxon>
        <taxon>Saccharomycotina</taxon>
        <taxon>Pichiomycetes</taxon>
        <taxon>Pichiales</taxon>
        <taxon>Pichiaceae</taxon>
        <taxon>Ogataea</taxon>
    </lineage>
</organism>
<keyword evidence="4" id="KW-1185">Reference proteome</keyword>
<dbReference type="PANTHER" id="PTHR21600:SF40">
    <property type="entry name" value="PSEUDOURIDYLATE SYNTHASE RPUSD2"/>
    <property type="match status" value="1"/>
</dbReference>
<accession>A0A9P8PR16</accession>
<evidence type="ECO:0000256" key="1">
    <source>
        <dbReference type="SAM" id="Coils"/>
    </source>
</evidence>
<proteinExistence type="predicted"/>